<evidence type="ECO:0000256" key="2">
    <source>
        <dbReference type="SAM" id="Phobius"/>
    </source>
</evidence>
<feature type="transmembrane region" description="Helical" evidence="2">
    <location>
        <begin position="145"/>
        <end position="165"/>
    </location>
</feature>
<feature type="transmembrane region" description="Helical" evidence="2">
    <location>
        <begin position="201"/>
        <end position="222"/>
    </location>
</feature>
<comment type="caution">
    <text evidence="3">The sequence shown here is derived from an EMBL/GenBank/DDBJ whole genome shotgun (WGS) entry which is preliminary data.</text>
</comment>
<evidence type="ECO:0000313" key="3">
    <source>
        <dbReference type="EMBL" id="MBO0512149.1"/>
    </source>
</evidence>
<feature type="transmembrane region" description="Helical" evidence="2">
    <location>
        <begin position="15"/>
        <end position="36"/>
    </location>
</feature>
<sequence>MELERGPEPEGCLTAAIRIPVRIVVLVVVLPVRMVWDALSWTGRQLYRYLLAPLGRALGFLAMAVFVWPWVALWRYVVVPPVRLLYRWVLTPFGCGIAALVRWTGIALGWFGRTLIGIPARRLYRWVLTPLGHGIAALVRWTGIAFAWFVHYGIVVPAVWAYRWILTPVGHAVTWAVLGLGAVIGWLGAQTYRFLLKPLGMVIAALAWWLVACPFIGLWRYVLVPVGRALRVVGREIVDAVGVCWRIAGYISRAVGRGLKWLGWNLVGRPVRAAWRWSYAYVLAPAGRAAAEVGRGVRAALRSARVTVRETRREVWWALFGGQAQAEVREPVRARARTLASNTTVPEAAPEPEISPFGRNTAKQG</sequence>
<gene>
    <name evidence="3" type="ORF">J0695_10045</name>
</gene>
<feature type="transmembrane region" description="Helical" evidence="2">
    <location>
        <begin position="89"/>
        <end position="111"/>
    </location>
</feature>
<feature type="transmembrane region" description="Helical" evidence="2">
    <location>
        <begin position="57"/>
        <end position="77"/>
    </location>
</feature>
<reference evidence="3" key="1">
    <citation type="submission" date="2021-03" db="EMBL/GenBank/DDBJ databases">
        <title>Streptomyces poriferae sp. nov., a novel marine sponge-derived Actinobacteria species with anti-MRSA activity.</title>
        <authorList>
            <person name="Sandoval-Powers M."/>
            <person name="Kralova S."/>
            <person name="Nguyen G.-S."/>
            <person name="Fawwal D."/>
            <person name="Degnes K."/>
            <person name="Klinkenberg G."/>
            <person name="Sletta H."/>
            <person name="Wentzel A."/>
            <person name="Liles M.R."/>
        </authorList>
    </citation>
    <scope>NUCLEOTIDE SEQUENCE</scope>
    <source>
        <strain evidence="3">DSM 41794</strain>
    </source>
</reference>
<protein>
    <submittedName>
        <fullName evidence="3">Uncharacterized protein</fullName>
    </submittedName>
</protein>
<keyword evidence="2" id="KW-1133">Transmembrane helix</keyword>
<organism evidence="3 4">
    <name type="scientific">Streptomyces beijiangensis</name>
    <dbReference type="NCBI Taxonomy" id="163361"/>
    <lineage>
        <taxon>Bacteria</taxon>
        <taxon>Bacillati</taxon>
        <taxon>Actinomycetota</taxon>
        <taxon>Actinomycetes</taxon>
        <taxon>Kitasatosporales</taxon>
        <taxon>Streptomycetaceae</taxon>
        <taxon>Streptomyces</taxon>
    </lineage>
</organism>
<dbReference type="EMBL" id="JAFLRJ010000090">
    <property type="protein sequence ID" value="MBO0512149.1"/>
    <property type="molecule type" value="Genomic_DNA"/>
</dbReference>
<feature type="region of interest" description="Disordered" evidence="1">
    <location>
        <begin position="339"/>
        <end position="365"/>
    </location>
</feature>
<dbReference type="AlphaFoldDB" id="A0A939JI30"/>
<name>A0A939JI30_9ACTN</name>
<feature type="transmembrane region" description="Helical" evidence="2">
    <location>
        <begin position="123"/>
        <end position="139"/>
    </location>
</feature>
<accession>A0A939JI30</accession>
<keyword evidence="4" id="KW-1185">Reference proteome</keyword>
<feature type="transmembrane region" description="Helical" evidence="2">
    <location>
        <begin position="172"/>
        <end position="189"/>
    </location>
</feature>
<evidence type="ECO:0000313" key="4">
    <source>
        <dbReference type="Proteomes" id="UP000664167"/>
    </source>
</evidence>
<dbReference type="RefSeq" id="WP_206961546.1">
    <property type="nucleotide sequence ID" value="NZ_BAAAJJ010000002.1"/>
</dbReference>
<evidence type="ECO:0000256" key="1">
    <source>
        <dbReference type="SAM" id="MobiDB-lite"/>
    </source>
</evidence>
<keyword evidence="2" id="KW-0812">Transmembrane</keyword>
<dbReference type="Proteomes" id="UP000664167">
    <property type="component" value="Unassembled WGS sequence"/>
</dbReference>
<keyword evidence="2" id="KW-0472">Membrane</keyword>
<proteinExistence type="predicted"/>